<dbReference type="PATRIC" id="fig|186479.3.peg.8753"/>
<dbReference type="AlphaFoldDB" id="A0A0P9D3G0"/>
<dbReference type="Gene3D" id="3.40.47.10">
    <property type="match status" value="1"/>
</dbReference>
<dbReference type="PANTHER" id="PTHR42870">
    <property type="entry name" value="ACETYL-COA C-ACETYLTRANSFERASE"/>
    <property type="match status" value="1"/>
</dbReference>
<name>A0A0P9D3G0_9CHLR</name>
<dbReference type="InterPro" id="IPR016039">
    <property type="entry name" value="Thiolase-like"/>
</dbReference>
<feature type="domain" description="Thiolase N-terminal" evidence="1">
    <location>
        <begin position="4"/>
        <end position="220"/>
    </location>
</feature>
<reference evidence="3 4" key="1">
    <citation type="submission" date="2015-09" db="EMBL/GenBank/DDBJ databases">
        <title>Draft genome sequence of Kouleothrix aurantiaca JCM 19913.</title>
        <authorList>
            <person name="Hemp J."/>
        </authorList>
    </citation>
    <scope>NUCLEOTIDE SEQUENCE [LARGE SCALE GENOMIC DNA]</scope>
    <source>
        <strain evidence="3 4">COM-B</strain>
    </source>
</reference>
<keyword evidence="4" id="KW-1185">Reference proteome</keyword>
<organism evidence="3 4">
    <name type="scientific">Kouleothrix aurantiaca</name>
    <dbReference type="NCBI Taxonomy" id="186479"/>
    <lineage>
        <taxon>Bacteria</taxon>
        <taxon>Bacillati</taxon>
        <taxon>Chloroflexota</taxon>
        <taxon>Chloroflexia</taxon>
        <taxon>Chloroflexales</taxon>
        <taxon>Roseiflexineae</taxon>
        <taxon>Roseiflexaceae</taxon>
        <taxon>Kouleothrix</taxon>
    </lineage>
</organism>
<gene>
    <name evidence="3" type="ORF">SE17_14880</name>
</gene>
<dbReference type="SUPFAM" id="SSF53901">
    <property type="entry name" value="Thiolase-like"/>
    <property type="match status" value="2"/>
</dbReference>
<evidence type="ECO:0000313" key="4">
    <source>
        <dbReference type="Proteomes" id="UP000050509"/>
    </source>
</evidence>
<dbReference type="Pfam" id="PF00108">
    <property type="entry name" value="Thiolase_N"/>
    <property type="match status" value="1"/>
</dbReference>
<dbReference type="GO" id="GO:0016747">
    <property type="term" value="F:acyltransferase activity, transferring groups other than amino-acyl groups"/>
    <property type="evidence" value="ECO:0007669"/>
    <property type="project" value="InterPro"/>
</dbReference>
<evidence type="ECO:0000259" key="1">
    <source>
        <dbReference type="Pfam" id="PF00108"/>
    </source>
</evidence>
<dbReference type="Proteomes" id="UP000050509">
    <property type="component" value="Unassembled WGS sequence"/>
</dbReference>
<keyword evidence="3" id="KW-0808">Transferase</keyword>
<proteinExistence type="predicted"/>
<sequence>MQPVYIIGTGQTAVAEHWERTAGDLAREAFMAALGNIAPERVQALYVANALGSALQVQGQMGAAIATALGLQGIEASTIDAAGASGGVALRHAYLAVASGAYDLVAVVGVEKVTDVLDARLEAGLALAGDADWEGVHGATLTAQWAMLMRRYMHQYGYDAVDFAPFPVNAHANGAANPKALYRFATSVEKVRAAGMVADPLSLLDSSTVADGAAAVLVASAGLARELNAPLIRIAGSAVATDTLALHQRPDPPWLGAAARSAANALSSAGVGTGDVQAIELTDPHGIAATLGLEACGFAERGAGVQLAREGAIGVGGTAPLATGGGCKARGDTVGANGVFQIVELVRQLRGEAGKAQVANARVALAQCLGGIGATAATHILVAE</sequence>
<evidence type="ECO:0000259" key="2">
    <source>
        <dbReference type="Pfam" id="PF22691"/>
    </source>
</evidence>
<dbReference type="PIRSF" id="PIRSF000429">
    <property type="entry name" value="Ac-CoA_Ac_transf"/>
    <property type="match status" value="1"/>
</dbReference>
<dbReference type="InterPro" id="IPR020616">
    <property type="entry name" value="Thiolase_N"/>
</dbReference>
<comment type="caution">
    <text evidence="3">The sequence shown here is derived from an EMBL/GenBank/DDBJ whole genome shotgun (WGS) entry which is preliminary data.</text>
</comment>
<evidence type="ECO:0000313" key="3">
    <source>
        <dbReference type="EMBL" id="KPV52542.1"/>
    </source>
</evidence>
<accession>A0A0P9D3G0</accession>
<dbReference type="EMBL" id="LJCR01000510">
    <property type="protein sequence ID" value="KPV52542.1"/>
    <property type="molecule type" value="Genomic_DNA"/>
</dbReference>
<protein>
    <submittedName>
        <fullName evidence="3">Acetyl-CoA acetyltransferase</fullName>
    </submittedName>
</protein>
<dbReference type="InterPro" id="IPR055140">
    <property type="entry name" value="Thiolase_C_2"/>
</dbReference>
<dbReference type="CDD" id="cd00829">
    <property type="entry name" value="SCP-x_thiolase"/>
    <property type="match status" value="1"/>
</dbReference>
<dbReference type="Pfam" id="PF22691">
    <property type="entry name" value="Thiolase_C_1"/>
    <property type="match status" value="1"/>
</dbReference>
<dbReference type="PANTHER" id="PTHR42870:SF1">
    <property type="entry name" value="NON-SPECIFIC LIPID-TRANSFER PROTEIN-LIKE 2"/>
    <property type="match status" value="1"/>
</dbReference>
<feature type="domain" description="Thiolase C-terminal" evidence="2">
    <location>
        <begin position="239"/>
        <end position="381"/>
    </location>
</feature>
<dbReference type="InterPro" id="IPR002155">
    <property type="entry name" value="Thiolase"/>
</dbReference>